<gene>
    <name evidence="1" type="ORF">Vbra_3957</name>
</gene>
<proteinExistence type="predicted"/>
<protein>
    <submittedName>
        <fullName evidence="1">Uncharacterized protein</fullName>
    </submittedName>
</protein>
<evidence type="ECO:0000313" key="2">
    <source>
        <dbReference type="Proteomes" id="UP000041254"/>
    </source>
</evidence>
<keyword evidence="2" id="KW-1185">Reference proteome</keyword>
<dbReference type="InParanoid" id="A0A0G4EJF6"/>
<dbReference type="AlphaFoldDB" id="A0A0G4EJF6"/>
<reference evidence="1 2" key="1">
    <citation type="submission" date="2014-11" db="EMBL/GenBank/DDBJ databases">
        <authorList>
            <person name="Zhu J."/>
            <person name="Qi W."/>
            <person name="Song R."/>
        </authorList>
    </citation>
    <scope>NUCLEOTIDE SEQUENCE [LARGE SCALE GENOMIC DNA]</scope>
</reference>
<dbReference type="PhylomeDB" id="A0A0G4EJF6"/>
<organism evidence="1 2">
    <name type="scientific">Vitrella brassicaformis (strain CCMP3155)</name>
    <dbReference type="NCBI Taxonomy" id="1169540"/>
    <lineage>
        <taxon>Eukaryota</taxon>
        <taxon>Sar</taxon>
        <taxon>Alveolata</taxon>
        <taxon>Colpodellida</taxon>
        <taxon>Vitrellaceae</taxon>
        <taxon>Vitrella</taxon>
    </lineage>
</organism>
<dbReference type="Proteomes" id="UP000041254">
    <property type="component" value="Unassembled WGS sequence"/>
</dbReference>
<dbReference type="VEuPathDB" id="CryptoDB:Vbra_3957"/>
<evidence type="ECO:0000313" key="1">
    <source>
        <dbReference type="EMBL" id="CEL97113.1"/>
    </source>
</evidence>
<accession>A0A0G4EJF6</accession>
<sequence>MGLVSTWQDQISGGQPPATVLQENANEAARLGQEVAKEASRYFNKCPLALISAAMIQNVDRKDTLVRDIIRQIPLRTLLSTEWPVLDLLDILHTAIRQGLHDLDGVADECLNVWTADKRKTSPQETPSFDAQRLLRPSVANDSCFIMDSLPLNQRQNIGQEAGRKTAEMCQSALSSHASSFVNGRAYNESVATQGNGAYIRSGASVDMQVHACAIV</sequence>
<dbReference type="EMBL" id="CDMY01000254">
    <property type="protein sequence ID" value="CEL97113.1"/>
    <property type="molecule type" value="Genomic_DNA"/>
</dbReference>
<name>A0A0G4EJF6_VITBC</name>